<protein>
    <submittedName>
        <fullName evidence="1">Uncharacterized protein</fullName>
    </submittedName>
</protein>
<evidence type="ECO:0000313" key="1">
    <source>
        <dbReference type="EMBL" id="MPC27651.1"/>
    </source>
</evidence>
<evidence type="ECO:0000313" key="2">
    <source>
        <dbReference type="Proteomes" id="UP000324222"/>
    </source>
</evidence>
<dbReference type="Proteomes" id="UP000324222">
    <property type="component" value="Unassembled WGS sequence"/>
</dbReference>
<keyword evidence="2" id="KW-1185">Reference proteome</keyword>
<name>A0A5B7E0Y8_PORTR</name>
<organism evidence="1 2">
    <name type="scientific">Portunus trituberculatus</name>
    <name type="common">Swimming crab</name>
    <name type="synonym">Neptunus trituberculatus</name>
    <dbReference type="NCBI Taxonomy" id="210409"/>
    <lineage>
        <taxon>Eukaryota</taxon>
        <taxon>Metazoa</taxon>
        <taxon>Ecdysozoa</taxon>
        <taxon>Arthropoda</taxon>
        <taxon>Crustacea</taxon>
        <taxon>Multicrustacea</taxon>
        <taxon>Malacostraca</taxon>
        <taxon>Eumalacostraca</taxon>
        <taxon>Eucarida</taxon>
        <taxon>Decapoda</taxon>
        <taxon>Pleocyemata</taxon>
        <taxon>Brachyura</taxon>
        <taxon>Eubrachyura</taxon>
        <taxon>Portunoidea</taxon>
        <taxon>Portunidae</taxon>
        <taxon>Portuninae</taxon>
        <taxon>Portunus</taxon>
    </lineage>
</organism>
<proteinExistence type="predicted"/>
<sequence>MSRGRVSLEGCWYVVLRQSGLQYEERDVARNNSIWPKIFLILQIVLHRRGLQYEEAQPGLNKGSITEEEVHARGRELKSGKAPCQGGDTLECLKIS</sequence>
<comment type="caution">
    <text evidence="1">The sequence shown here is derived from an EMBL/GenBank/DDBJ whole genome shotgun (WGS) entry which is preliminary data.</text>
</comment>
<dbReference type="EMBL" id="VSRR010001782">
    <property type="protein sequence ID" value="MPC27651.1"/>
    <property type="molecule type" value="Genomic_DNA"/>
</dbReference>
<accession>A0A5B7E0Y8</accession>
<gene>
    <name evidence="1" type="ORF">E2C01_020829</name>
</gene>
<reference evidence="1 2" key="1">
    <citation type="submission" date="2019-05" db="EMBL/GenBank/DDBJ databases">
        <title>Another draft genome of Portunus trituberculatus and its Hox gene families provides insights of decapod evolution.</title>
        <authorList>
            <person name="Jeong J.-H."/>
            <person name="Song I."/>
            <person name="Kim S."/>
            <person name="Choi T."/>
            <person name="Kim D."/>
            <person name="Ryu S."/>
            <person name="Kim W."/>
        </authorList>
    </citation>
    <scope>NUCLEOTIDE SEQUENCE [LARGE SCALE GENOMIC DNA]</scope>
    <source>
        <tissue evidence="1">Muscle</tissue>
    </source>
</reference>
<dbReference type="AlphaFoldDB" id="A0A5B7E0Y8"/>